<organism evidence="1 2">
    <name type="scientific">Eubacterium cellulosolvens (strain ATCC 43171 / JCM 9499 / 6)</name>
    <name type="common">Cillobacterium cellulosolvens</name>
    <dbReference type="NCBI Taxonomy" id="633697"/>
    <lineage>
        <taxon>Bacteria</taxon>
        <taxon>Bacillati</taxon>
        <taxon>Bacillota</taxon>
        <taxon>Clostridia</taxon>
        <taxon>Eubacteriales</taxon>
        <taxon>Eubacteriaceae</taxon>
        <taxon>Eubacterium</taxon>
    </lineage>
</organism>
<reference evidence="1 2" key="2">
    <citation type="submission" date="2012-02" db="EMBL/GenBank/DDBJ databases">
        <title>Improved High-Quality Draft sequence of Eubacterium cellulosolvens 6.</title>
        <authorList>
            <consortium name="US DOE Joint Genome Institute"/>
            <person name="Lucas S."/>
            <person name="Han J."/>
            <person name="Lapidus A."/>
            <person name="Cheng J.-F."/>
            <person name="Goodwin L."/>
            <person name="Pitluck S."/>
            <person name="Peters L."/>
            <person name="Mikhailova N."/>
            <person name="Gu W."/>
            <person name="Detter J.C."/>
            <person name="Han C."/>
            <person name="Tapia R."/>
            <person name="Land M."/>
            <person name="Hauser L."/>
            <person name="Kyrpides N."/>
            <person name="Ivanova N."/>
            <person name="Pagani I."/>
            <person name="Johnson E."/>
            <person name="Mukhopadhyay B."/>
            <person name="Anderson I."/>
            <person name="Woyke T."/>
        </authorList>
    </citation>
    <scope>NUCLEOTIDE SEQUENCE [LARGE SCALE GENOMIC DNA]</scope>
    <source>
        <strain evidence="1 2">6</strain>
    </source>
</reference>
<keyword evidence="2" id="KW-1185">Reference proteome</keyword>
<proteinExistence type="predicted"/>
<dbReference type="STRING" id="633697.EubceDRAFT1_1187"/>
<reference evidence="1 2" key="1">
    <citation type="submission" date="2010-08" db="EMBL/GenBank/DDBJ databases">
        <authorList>
            <consortium name="US DOE Joint Genome Institute (JGI-PGF)"/>
            <person name="Lucas S."/>
            <person name="Copeland A."/>
            <person name="Lapidus A."/>
            <person name="Cheng J.-F."/>
            <person name="Bruce D."/>
            <person name="Goodwin L."/>
            <person name="Pitluck S."/>
            <person name="Land M.L."/>
            <person name="Hauser L."/>
            <person name="Chang Y.-J."/>
            <person name="Anderson I.J."/>
            <person name="Johnson E."/>
            <person name="Mulhopadhyay B."/>
            <person name="Kyrpides N."/>
            <person name="Woyke T.J."/>
        </authorList>
    </citation>
    <scope>NUCLEOTIDE SEQUENCE [LARGE SCALE GENOMIC DNA]</scope>
    <source>
        <strain evidence="1 2">6</strain>
    </source>
</reference>
<dbReference type="EMBL" id="CM001487">
    <property type="protein sequence ID" value="EIM57004.1"/>
    <property type="molecule type" value="Genomic_DNA"/>
</dbReference>
<accession>I5AT81</accession>
<sequence>METERGRKRRTCVAFGLVFAVIFSSLVWGCGTSGAFEGGAGDRAIVKETEKMLREKYGGEFTVEKIFGRTLVRILGETEEKEETEMLVHPAKDERLLFEAKLLSAEGDGEKNLYDEYPAAWAGRIYEKRIRKEAGDLLGDEDNWMVHVEAGSKSFPADSFYLNNGRITPEEFVRRKPDCVWAISVAVSGKKWESRKAQQRYFQKIAERISHVSEDMRGSIYFYVLDRKKLKEAASYLEENAKVDYGFDRIAGRYAAEISLAEVDV</sequence>
<gene>
    <name evidence="1" type="ORF">EubceDRAFT1_1187</name>
</gene>
<dbReference type="OrthoDB" id="2585693at2"/>
<name>I5AT81_EUBC6</name>
<dbReference type="Proteomes" id="UP000005753">
    <property type="component" value="Chromosome"/>
</dbReference>
<evidence type="ECO:0000313" key="2">
    <source>
        <dbReference type="Proteomes" id="UP000005753"/>
    </source>
</evidence>
<protein>
    <submittedName>
        <fullName evidence="1">Uncharacterized protein</fullName>
    </submittedName>
</protein>
<dbReference type="HOGENOM" id="CLU_1048655_0_0_9"/>
<evidence type="ECO:0000313" key="1">
    <source>
        <dbReference type="EMBL" id="EIM57004.1"/>
    </source>
</evidence>
<dbReference type="AlphaFoldDB" id="I5AT81"/>